<name>A0A8T0Y116_PANVG</name>
<dbReference type="EMBL" id="CM029037">
    <property type="protein sequence ID" value="KAG2661119.1"/>
    <property type="molecule type" value="Genomic_DNA"/>
</dbReference>
<dbReference type="Proteomes" id="UP000823388">
    <property type="component" value="Chromosome 1K"/>
</dbReference>
<dbReference type="AlphaFoldDB" id="A0A8T0Y116"/>
<sequence length="91" mass="10008">MDGLYVTSRSTSTAPRLIGTTLKSKLKNLRVVRRNGCVSGLQDLVANVAFWLEGVSFQWSWATVGIVATLLVSFGREEPVIGRPFLEGRIL</sequence>
<protein>
    <submittedName>
        <fullName evidence="1">Uncharacterized protein</fullName>
    </submittedName>
</protein>
<evidence type="ECO:0000313" key="1">
    <source>
        <dbReference type="EMBL" id="KAG2661119.1"/>
    </source>
</evidence>
<organism evidence="1 2">
    <name type="scientific">Panicum virgatum</name>
    <name type="common">Blackwell switchgrass</name>
    <dbReference type="NCBI Taxonomy" id="38727"/>
    <lineage>
        <taxon>Eukaryota</taxon>
        <taxon>Viridiplantae</taxon>
        <taxon>Streptophyta</taxon>
        <taxon>Embryophyta</taxon>
        <taxon>Tracheophyta</taxon>
        <taxon>Spermatophyta</taxon>
        <taxon>Magnoliopsida</taxon>
        <taxon>Liliopsida</taxon>
        <taxon>Poales</taxon>
        <taxon>Poaceae</taxon>
        <taxon>PACMAD clade</taxon>
        <taxon>Panicoideae</taxon>
        <taxon>Panicodae</taxon>
        <taxon>Paniceae</taxon>
        <taxon>Panicinae</taxon>
        <taxon>Panicum</taxon>
        <taxon>Panicum sect. Hiantes</taxon>
    </lineage>
</organism>
<accession>A0A8T0Y116</accession>
<gene>
    <name evidence="1" type="ORF">PVAP13_1KG483805</name>
</gene>
<proteinExistence type="predicted"/>
<comment type="caution">
    <text evidence="1">The sequence shown here is derived from an EMBL/GenBank/DDBJ whole genome shotgun (WGS) entry which is preliminary data.</text>
</comment>
<reference evidence="1" key="1">
    <citation type="submission" date="2020-05" db="EMBL/GenBank/DDBJ databases">
        <title>WGS assembly of Panicum virgatum.</title>
        <authorList>
            <person name="Lovell J.T."/>
            <person name="Jenkins J."/>
            <person name="Shu S."/>
            <person name="Juenger T.E."/>
            <person name="Schmutz J."/>
        </authorList>
    </citation>
    <scope>NUCLEOTIDE SEQUENCE</scope>
    <source>
        <strain evidence="1">AP13</strain>
    </source>
</reference>
<keyword evidence="2" id="KW-1185">Reference proteome</keyword>
<evidence type="ECO:0000313" key="2">
    <source>
        <dbReference type="Proteomes" id="UP000823388"/>
    </source>
</evidence>